<accession>A0A4Y9LF63</accession>
<proteinExistence type="predicted"/>
<evidence type="ECO:0000256" key="1">
    <source>
        <dbReference type="SAM" id="SignalP"/>
    </source>
</evidence>
<keyword evidence="3" id="KW-0560">Oxidoreductase</keyword>
<sequence>MKDCIMQKLVCNSLGALLFAASMAMTTASVVAQEAPRVRYQEIPEGAYSVVAQVRAKAGKEDALRAATLPLIDLVRGDPKNLVYFLQEDRAKPGHFIFYEVFASQADFDAHNAMPYVQAWFAKLPELADGGVEVLRMAVLGVPKK</sequence>
<dbReference type="AlphaFoldDB" id="A0A4Y9LF63"/>
<dbReference type="InterPro" id="IPR050744">
    <property type="entry name" value="AI-2_Isomerase_LsrG"/>
</dbReference>
<dbReference type="GO" id="GO:0004497">
    <property type="term" value="F:monooxygenase activity"/>
    <property type="evidence" value="ECO:0007669"/>
    <property type="project" value="UniProtKB-KW"/>
</dbReference>
<dbReference type="PANTHER" id="PTHR33336">
    <property type="entry name" value="QUINOL MONOOXYGENASE YGIN-RELATED"/>
    <property type="match status" value="1"/>
</dbReference>
<feature type="domain" description="ABM" evidence="2">
    <location>
        <begin position="48"/>
        <end position="137"/>
    </location>
</feature>
<protein>
    <submittedName>
        <fullName evidence="3">Antibiotic biosynthesis monooxygenase</fullName>
    </submittedName>
</protein>
<dbReference type="EMBL" id="SPQU01000002">
    <property type="protein sequence ID" value="TFV42005.1"/>
    <property type="molecule type" value="Genomic_DNA"/>
</dbReference>
<keyword evidence="1" id="KW-0732">Signal</keyword>
<dbReference type="OrthoDB" id="9812192at2"/>
<dbReference type="SUPFAM" id="SSF54909">
    <property type="entry name" value="Dimeric alpha+beta barrel"/>
    <property type="match status" value="1"/>
</dbReference>
<keyword evidence="3" id="KW-0503">Monooxygenase</keyword>
<keyword evidence="4" id="KW-1185">Reference proteome</keyword>
<dbReference type="PROSITE" id="PS51725">
    <property type="entry name" value="ABM"/>
    <property type="match status" value="1"/>
</dbReference>
<dbReference type="Pfam" id="PF03992">
    <property type="entry name" value="ABM"/>
    <property type="match status" value="1"/>
</dbReference>
<dbReference type="InterPro" id="IPR007138">
    <property type="entry name" value="ABM_dom"/>
</dbReference>
<reference evidence="3 4" key="1">
    <citation type="submission" date="2019-03" db="EMBL/GenBank/DDBJ databases">
        <title>Bradyrhizobium strains diversity isolated from Chamaecrista fasciculata.</title>
        <authorList>
            <person name="Urquiaga M.C.O."/>
            <person name="Hungria M."/>
            <person name="Delamuta J.R.M."/>
        </authorList>
    </citation>
    <scope>NUCLEOTIDE SEQUENCE [LARGE SCALE GENOMIC DNA]</scope>
    <source>
        <strain evidence="3 4">CNPSo 3424</strain>
    </source>
</reference>
<dbReference type="Gene3D" id="3.30.70.100">
    <property type="match status" value="1"/>
</dbReference>
<organism evidence="3 4">
    <name type="scientific">Bradyrhizobium frederickii</name>
    <dbReference type="NCBI Taxonomy" id="2560054"/>
    <lineage>
        <taxon>Bacteria</taxon>
        <taxon>Pseudomonadati</taxon>
        <taxon>Pseudomonadota</taxon>
        <taxon>Alphaproteobacteria</taxon>
        <taxon>Hyphomicrobiales</taxon>
        <taxon>Nitrobacteraceae</taxon>
        <taxon>Bradyrhizobium</taxon>
    </lineage>
</organism>
<evidence type="ECO:0000313" key="4">
    <source>
        <dbReference type="Proteomes" id="UP000298225"/>
    </source>
</evidence>
<feature type="chain" id="PRO_5021348292" evidence="1">
    <location>
        <begin position="25"/>
        <end position="145"/>
    </location>
</feature>
<comment type="caution">
    <text evidence="3">The sequence shown here is derived from an EMBL/GenBank/DDBJ whole genome shotgun (WGS) entry which is preliminary data.</text>
</comment>
<name>A0A4Y9LF63_9BRAD</name>
<evidence type="ECO:0000259" key="2">
    <source>
        <dbReference type="PROSITE" id="PS51725"/>
    </source>
</evidence>
<feature type="signal peptide" evidence="1">
    <location>
        <begin position="1"/>
        <end position="24"/>
    </location>
</feature>
<dbReference type="InterPro" id="IPR011008">
    <property type="entry name" value="Dimeric_a/b-barrel"/>
</dbReference>
<dbReference type="PANTHER" id="PTHR33336:SF3">
    <property type="entry name" value="ABM DOMAIN-CONTAINING PROTEIN"/>
    <property type="match status" value="1"/>
</dbReference>
<dbReference type="Proteomes" id="UP000298225">
    <property type="component" value="Unassembled WGS sequence"/>
</dbReference>
<gene>
    <name evidence="3" type="ORF">E4K66_03770</name>
</gene>
<evidence type="ECO:0000313" key="3">
    <source>
        <dbReference type="EMBL" id="TFV42005.1"/>
    </source>
</evidence>